<dbReference type="EMBL" id="AORV01000065">
    <property type="protein sequence ID" value="EMS69745.1"/>
    <property type="molecule type" value="Genomic_DNA"/>
</dbReference>
<dbReference type="InterPro" id="IPR006059">
    <property type="entry name" value="SBP"/>
</dbReference>
<dbReference type="STRING" id="1195236.CTER_4841"/>
<dbReference type="PANTHER" id="PTHR30061">
    <property type="entry name" value="MALTOSE-BINDING PERIPLASMIC PROTEIN"/>
    <property type="match status" value="1"/>
</dbReference>
<dbReference type="PANTHER" id="PTHR30061:SF50">
    <property type="entry name" value="MALTOSE_MALTODEXTRIN-BINDING PERIPLASMIC PROTEIN"/>
    <property type="match status" value="1"/>
</dbReference>
<evidence type="ECO:0000313" key="7">
    <source>
        <dbReference type="Proteomes" id="UP000014155"/>
    </source>
</evidence>
<evidence type="ECO:0000256" key="2">
    <source>
        <dbReference type="ARBA" id="ARBA00022448"/>
    </source>
</evidence>
<keyword evidence="6" id="KW-0762">Sugar transport</keyword>
<comment type="similarity">
    <text evidence="1">Belongs to the bacterial solute-binding protein 1 family.</text>
</comment>
<dbReference type="PATRIC" id="fig|1195236.3.peg.5027"/>
<dbReference type="PROSITE" id="PS51257">
    <property type="entry name" value="PROKAR_LIPOPROTEIN"/>
    <property type="match status" value="1"/>
</dbReference>
<evidence type="ECO:0000313" key="6">
    <source>
        <dbReference type="EMBL" id="EMS69745.1"/>
    </source>
</evidence>
<keyword evidence="7" id="KW-1185">Reference proteome</keyword>
<evidence type="ECO:0000256" key="3">
    <source>
        <dbReference type="ARBA" id="ARBA00022729"/>
    </source>
</evidence>
<feature type="signal peptide" evidence="5">
    <location>
        <begin position="1"/>
        <end position="21"/>
    </location>
</feature>
<sequence>MKKLLLIITCILLLYSFSGCADEKKDNTPARMGNAERTKLSLLFYYEGQERFSLVNNLCNAFNNQQEESEAIPEFVPFEELKKKLLTGMAQGDPPDLVIYDVPDYAYLAERGILEDITNNIKNWQDFTQFYENSIEACTYKGRIYGMPIGQNCLALFYNKKMLEDKKLSPPQTWSELKTTALKLSNGNVHGMGICAQNSEQGMFQFLPWLYSAGADTSDLQSAEAVKAFTFLAELVDQGAMSKEIINWSQADVMKQFANGKVAMMLNGPWQLSELRIKAPELEYGIVRIPMDKKSVTILGGENISVVKGQNKDKAFEFLKFFCSAENVRTFTKSMAYFPSRKDVPVDEELNRPGVSLFGEEVHKAIPRGPDPNWPEISKIVTGELHEVLTQRKSPEAAAKAAQADMEKLAK</sequence>
<keyword evidence="2" id="KW-0813">Transport</keyword>
<dbReference type="CDD" id="cd14748">
    <property type="entry name" value="PBP2_UgpB"/>
    <property type="match status" value="1"/>
</dbReference>
<dbReference type="GO" id="GO:0055052">
    <property type="term" value="C:ATP-binding cassette (ABC) transporter complex, substrate-binding subunit-containing"/>
    <property type="evidence" value="ECO:0007669"/>
    <property type="project" value="TreeGrafter"/>
</dbReference>
<dbReference type="Proteomes" id="UP000014155">
    <property type="component" value="Unassembled WGS sequence"/>
</dbReference>
<dbReference type="GO" id="GO:0015768">
    <property type="term" value="P:maltose transport"/>
    <property type="evidence" value="ECO:0007669"/>
    <property type="project" value="TreeGrafter"/>
</dbReference>
<proteinExistence type="inferred from homology"/>
<dbReference type="RefSeq" id="WP_004630085.1">
    <property type="nucleotide sequence ID" value="NZ_AORV01000065.1"/>
</dbReference>
<comment type="caution">
    <text evidence="6">The sequence shown here is derived from an EMBL/GenBank/DDBJ whole genome shotgun (WGS) entry which is preliminary data.</text>
</comment>
<accession>S0FFJ7</accession>
<dbReference type="Gene3D" id="3.40.190.10">
    <property type="entry name" value="Periplasmic binding protein-like II"/>
    <property type="match status" value="2"/>
</dbReference>
<dbReference type="SUPFAM" id="SSF53850">
    <property type="entry name" value="Periplasmic binding protein-like II"/>
    <property type="match status" value="1"/>
</dbReference>
<feature type="region of interest" description="Disordered" evidence="4">
    <location>
        <begin position="391"/>
        <end position="411"/>
    </location>
</feature>
<gene>
    <name evidence="6" type="ORF">CTER_4841</name>
</gene>
<reference evidence="6 7" key="1">
    <citation type="journal article" date="2013" name="Genome Announc.">
        <title>Draft Genome Sequence of the Cellulolytic, Mesophilic, Anaerobic Bacterium Clostridium termitidis Strain CT1112 (DSM 5398).</title>
        <authorList>
            <person name="Lal S."/>
            <person name="Ramachandran U."/>
            <person name="Zhang X."/>
            <person name="Munir R."/>
            <person name="Sparling R."/>
            <person name="Levin D.B."/>
        </authorList>
    </citation>
    <scope>NUCLEOTIDE SEQUENCE [LARGE SCALE GENOMIC DNA]</scope>
    <source>
        <strain evidence="6 7">CT1112</strain>
    </source>
</reference>
<dbReference type="GO" id="GO:1901982">
    <property type="term" value="F:maltose binding"/>
    <property type="evidence" value="ECO:0007669"/>
    <property type="project" value="TreeGrafter"/>
</dbReference>
<evidence type="ECO:0000256" key="1">
    <source>
        <dbReference type="ARBA" id="ARBA00008520"/>
    </source>
</evidence>
<evidence type="ECO:0000256" key="5">
    <source>
        <dbReference type="SAM" id="SignalP"/>
    </source>
</evidence>
<name>S0FFJ7_RUMCE</name>
<dbReference type="Pfam" id="PF13416">
    <property type="entry name" value="SBP_bac_8"/>
    <property type="match status" value="1"/>
</dbReference>
<feature type="chain" id="PRO_5004497063" evidence="5">
    <location>
        <begin position="22"/>
        <end position="411"/>
    </location>
</feature>
<protein>
    <submittedName>
        <fullName evidence="6">ABC-type sugar transport system, periplasmic component</fullName>
    </submittedName>
</protein>
<dbReference type="eggNOG" id="COG1653">
    <property type="taxonomic scope" value="Bacteria"/>
</dbReference>
<keyword evidence="3 5" id="KW-0732">Signal</keyword>
<organism evidence="6 7">
    <name type="scientific">Ruminiclostridium cellobioparum subsp. termitidis CT1112</name>
    <dbReference type="NCBI Taxonomy" id="1195236"/>
    <lineage>
        <taxon>Bacteria</taxon>
        <taxon>Bacillati</taxon>
        <taxon>Bacillota</taxon>
        <taxon>Clostridia</taxon>
        <taxon>Eubacteriales</taxon>
        <taxon>Oscillospiraceae</taxon>
        <taxon>Ruminiclostridium</taxon>
    </lineage>
</organism>
<evidence type="ECO:0000256" key="4">
    <source>
        <dbReference type="SAM" id="MobiDB-lite"/>
    </source>
</evidence>
<dbReference type="GO" id="GO:0042956">
    <property type="term" value="P:maltodextrin transmembrane transport"/>
    <property type="evidence" value="ECO:0007669"/>
    <property type="project" value="TreeGrafter"/>
</dbReference>
<dbReference type="AlphaFoldDB" id="S0FFJ7"/>